<gene>
    <name evidence="2" type="ORF">RB2654_07965</name>
</gene>
<dbReference type="RefSeq" id="WP_008330378.1">
    <property type="nucleotide sequence ID" value="NZ_CH902578.1"/>
</dbReference>
<organism evidence="2 3">
    <name type="scientific">Maritimibacter alkaliphilus HTCC2654</name>
    <dbReference type="NCBI Taxonomy" id="314271"/>
    <lineage>
        <taxon>Bacteria</taxon>
        <taxon>Pseudomonadati</taxon>
        <taxon>Pseudomonadota</taxon>
        <taxon>Alphaproteobacteria</taxon>
        <taxon>Rhodobacterales</taxon>
        <taxon>Roseobacteraceae</taxon>
        <taxon>Maritimibacter</taxon>
    </lineage>
</organism>
<dbReference type="EMBL" id="AAMT01000030">
    <property type="protein sequence ID" value="EAQ10622.1"/>
    <property type="molecule type" value="Genomic_DNA"/>
</dbReference>
<dbReference type="Proteomes" id="UP000002931">
    <property type="component" value="Unassembled WGS sequence"/>
</dbReference>
<proteinExistence type="predicted"/>
<feature type="transmembrane region" description="Helical" evidence="1">
    <location>
        <begin position="21"/>
        <end position="41"/>
    </location>
</feature>
<evidence type="ECO:0000313" key="3">
    <source>
        <dbReference type="Proteomes" id="UP000002931"/>
    </source>
</evidence>
<accession>A3VMA5</accession>
<dbReference type="HOGENOM" id="CLU_182300_3_1_5"/>
<comment type="caution">
    <text evidence="2">The sequence shown here is derived from an EMBL/GenBank/DDBJ whole genome shotgun (WGS) entry which is preliminary data.</text>
</comment>
<name>A3VMA5_9RHOB</name>
<evidence type="ECO:0000256" key="1">
    <source>
        <dbReference type="SAM" id="Phobius"/>
    </source>
</evidence>
<dbReference type="OrthoDB" id="5525128at2"/>
<protein>
    <submittedName>
        <fullName evidence="2">Uncharacterized protein</fullName>
    </submittedName>
</protein>
<sequence>MRIARRLLRPFLKEEDGAVTVDWVALTAAILMLGLFAGFSVTSSVPTLANKLSEFVSGRSVGPE</sequence>
<keyword evidence="1" id="KW-1133">Transmembrane helix</keyword>
<reference evidence="2 3" key="1">
    <citation type="journal article" date="2010" name="J. Bacteriol.">
        <title>Genome sequences of Pelagibaca bermudensis HTCC2601T and Maritimibacter alkaliphilus HTCC2654T, the type strains of two marine Roseobacter genera.</title>
        <authorList>
            <person name="Thrash J.C."/>
            <person name="Cho J.C."/>
            <person name="Ferriera S."/>
            <person name="Johnson J."/>
            <person name="Vergin K.L."/>
            <person name="Giovannoni S.J."/>
        </authorList>
    </citation>
    <scope>NUCLEOTIDE SEQUENCE [LARGE SCALE GENOMIC DNA]</scope>
    <source>
        <strain evidence="2 3">HTCC2654</strain>
    </source>
</reference>
<keyword evidence="3" id="KW-1185">Reference proteome</keyword>
<dbReference type="AlphaFoldDB" id="A3VMA5"/>
<evidence type="ECO:0000313" key="2">
    <source>
        <dbReference type="EMBL" id="EAQ10622.1"/>
    </source>
</evidence>
<dbReference type="STRING" id="314271.RB2654_07965"/>
<keyword evidence="1" id="KW-0812">Transmembrane</keyword>
<keyword evidence="1" id="KW-0472">Membrane</keyword>